<dbReference type="EMBL" id="JACQWF010000205">
    <property type="protein sequence ID" value="MBI4595624.1"/>
    <property type="molecule type" value="Genomic_DNA"/>
</dbReference>
<evidence type="ECO:0000313" key="6">
    <source>
        <dbReference type="Proteomes" id="UP000772181"/>
    </source>
</evidence>
<dbReference type="CDD" id="cd07036">
    <property type="entry name" value="TPP_PYR_E1-PDHc-beta_like"/>
    <property type="match status" value="1"/>
</dbReference>
<dbReference type="Pfam" id="PF02779">
    <property type="entry name" value="Transket_pyr"/>
    <property type="match status" value="1"/>
</dbReference>
<comment type="caution">
    <text evidence="5">The sequence shown here is derived from an EMBL/GenBank/DDBJ whole genome shotgun (WGS) entry which is preliminary data.</text>
</comment>
<dbReference type="FunFam" id="3.40.50.920:FF:000001">
    <property type="entry name" value="Pyruvate dehydrogenase E1 beta subunit"/>
    <property type="match status" value="1"/>
</dbReference>
<keyword evidence="3" id="KW-0786">Thiamine pyrophosphate</keyword>
<evidence type="ECO:0000256" key="1">
    <source>
        <dbReference type="ARBA" id="ARBA00001964"/>
    </source>
</evidence>
<dbReference type="PANTHER" id="PTHR43257">
    <property type="entry name" value="PYRUVATE DEHYDROGENASE E1 COMPONENT BETA SUBUNIT"/>
    <property type="match status" value="1"/>
</dbReference>
<evidence type="ECO:0000313" key="5">
    <source>
        <dbReference type="EMBL" id="MBI4595624.1"/>
    </source>
</evidence>
<dbReference type="SUPFAM" id="SSF52518">
    <property type="entry name" value="Thiamin diphosphate-binding fold (THDP-binding)"/>
    <property type="match status" value="1"/>
</dbReference>
<dbReference type="AlphaFoldDB" id="A0A933GMR3"/>
<dbReference type="PANTHER" id="PTHR43257:SF2">
    <property type="entry name" value="PYRUVATE DEHYDROGENASE E1 COMPONENT SUBUNIT BETA"/>
    <property type="match status" value="1"/>
</dbReference>
<reference evidence="5" key="1">
    <citation type="submission" date="2020-07" db="EMBL/GenBank/DDBJ databases">
        <title>Huge and variable diversity of episymbiotic CPR bacteria and DPANN archaea in groundwater ecosystems.</title>
        <authorList>
            <person name="He C.Y."/>
            <person name="Keren R."/>
            <person name="Whittaker M."/>
            <person name="Farag I.F."/>
            <person name="Doudna J."/>
            <person name="Cate J.H.D."/>
            <person name="Banfield J.F."/>
        </authorList>
    </citation>
    <scope>NUCLEOTIDE SEQUENCE</scope>
    <source>
        <strain evidence="5">NC_groundwater_1482_Ag_S-0.65um_47_24</strain>
    </source>
</reference>
<organism evidence="5 6">
    <name type="scientific">Tectimicrobiota bacterium</name>
    <dbReference type="NCBI Taxonomy" id="2528274"/>
    <lineage>
        <taxon>Bacteria</taxon>
        <taxon>Pseudomonadati</taxon>
        <taxon>Nitrospinota/Tectimicrobiota group</taxon>
        <taxon>Candidatus Tectimicrobiota</taxon>
    </lineage>
</organism>
<evidence type="ECO:0000256" key="2">
    <source>
        <dbReference type="ARBA" id="ARBA00023002"/>
    </source>
</evidence>
<evidence type="ECO:0000256" key="3">
    <source>
        <dbReference type="ARBA" id="ARBA00023052"/>
    </source>
</evidence>
<dbReference type="Gene3D" id="3.40.50.920">
    <property type="match status" value="1"/>
</dbReference>
<evidence type="ECO:0000259" key="4">
    <source>
        <dbReference type="SMART" id="SM00861"/>
    </source>
</evidence>
<dbReference type="InterPro" id="IPR009014">
    <property type="entry name" value="Transketo_C/PFOR_II"/>
</dbReference>
<proteinExistence type="predicted"/>
<comment type="cofactor">
    <cofactor evidence="1">
        <name>thiamine diphosphate</name>
        <dbReference type="ChEBI" id="CHEBI:58937"/>
    </cofactor>
</comment>
<dbReference type="SUPFAM" id="SSF52922">
    <property type="entry name" value="TK C-terminal domain-like"/>
    <property type="match status" value="1"/>
</dbReference>
<gene>
    <name evidence="5" type="ORF">HY730_04505</name>
</gene>
<sequence length="323" mass="35283">MKKIKYFQALNEALKEEMTRDPSVYVAGEDVGLMGGSFGVTRDLLKEFGEERVRDTPISEAAIIGSAVGAAVTGMRPVVEVMFIDFAAVCMDQIVNQAAKMRYMFGGKAKLPITIRMCGGAGFAASAQHSQSLEAWFTHIPGLKVIIPSDPYDAKGLLKTAIRDDNPVIFIEHKLLYGKRGEIPEEEYTIPFGKALIRREGTDLTLITWGKMVDTCLSASEKLANDGIMAEVIDLRTLAPLDKEAIFQSVKKTGKVVIVHEACLTSGFGGEIAALIADEVFDYLDAPVKRVAAPDAPIPFNPILEKKYLPDEDKVVKAVKQIM</sequence>
<dbReference type="SMART" id="SM00861">
    <property type="entry name" value="Transket_pyr"/>
    <property type="match status" value="1"/>
</dbReference>
<dbReference type="FunFam" id="3.40.50.970:FF:000001">
    <property type="entry name" value="Pyruvate dehydrogenase E1 beta subunit"/>
    <property type="match status" value="1"/>
</dbReference>
<dbReference type="InterPro" id="IPR029061">
    <property type="entry name" value="THDP-binding"/>
</dbReference>
<accession>A0A933GMR3</accession>
<dbReference type="Proteomes" id="UP000772181">
    <property type="component" value="Unassembled WGS sequence"/>
</dbReference>
<dbReference type="InterPro" id="IPR033248">
    <property type="entry name" value="Transketolase_C"/>
</dbReference>
<dbReference type="NCBIfam" id="NF006667">
    <property type="entry name" value="PRK09212.1"/>
    <property type="match status" value="1"/>
</dbReference>
<dbReference type="InterPro" id="IPR005475">
    <property type="entry name" value="Transketolase-like_Pyr-bd"/>
</dbReference>
<name>A0A933GMR3_UNCTE</name>
<dbReference type="Pfam" id="PF02780">
    <property type="entry name" value="Transketolase_C"/>
    <property type="match status" value="1"/>
</dbReference>
<keyword evidence="2" id="KW-0560">Oxidoreductase</keyword>
<feature type="domain" description="Transketolase-like pyrimidine-binding" evidence="4">
    <location>
        <begin position="4"/>
        <end position="179"/>
    </location>
</feature>
<protein>
    <submittedName>
        <fullName evidence="5">Alpha-ketoacid dehydrogenase subunit beta</fullName>
    </submittedName>
</protein>
<dbReference type="Gene3D" id="3.40.50.970">
    <property type="match status" value="1"/>
</dbReference>
<dbReference type="GO" id="GO:0016491">
    <property type="term" value="F:oxidoreductase activity"/>
    <property type="evidence" value="ECO:0007669"/>
    <property type="project" value="UniProtKB-KW"/>
</dbReference>